<keyword evidence="4" id="KW-1185">Reference proteome</keyword>
<reference evidence="4" key="1">
    <citation type="journal article" date="2019" name="Int. J. Syst. Evol. Microbiol.">
        <title>The Global Catalogue of Microorganisms (GCM) 10K type strain sequencing project: providing services to taxonomists for standard genome sequencing and annotation.</title>
        <authorList>
            <consortium name="The Broad Institute Genomics Platform"/>
            <consortium name="The Broad Institute Genome Sequencing Center for Infectious Disease"/>
            <person name="Wu L."/>
            <person name="Ma J."/>
        </authorList>
    </citation>
    <scope>NUCLEOTIDE SEQUENCE [LARGE SCALE GENOMIC DNA]</scope>
    <source>
        <strain evidence="4">JCM 17810</strain>
    </source>
</reference>
<dbReference type="PRINTS" id="PR01543">
    <property type="entry name" value="ANATRNSFRASE"/>
</dbReference>
<dbReference type="Pfam" id="PF00797">
    <property type="entry name" value="Acetyltransf_2"/>
    <property type="match status" value="1"/>
</dbReference>
<sequence length="263" mass="29090">MRPELVTAYLTRIGADRPARPDAGSLRDLQVRHAMTVPFENLDVHLGEPVVLDADALVDKVVTRRRGGFCYELNAAFGHLLAALGFPVSLHGAAVYAEDGVAGPPLAHMALRVDLEEPWLVDVGFGRGFALHPLRLDARGDQPDREGVFRLVELDDGDVLVTCDGVPKYRLESRARPLTDFEPTCWWTQTSSRSRFTQSLVCSILTEDGRTTLSGRHLVRTVDGRREQRTLTGDAEILDAYATHFGIALDQVPDQRYGTSVSW</sequence>
<dbReference type="RefSeq" id="WP_345217215.1">
    <property type="nucleotide sequence ID" value="NZ_BAABGN010000012.1"/>
</dbReference>
<name>A0ABP8LGM2_9MICO</name>
<dbReference type="SUPFAM" id="SSF54001">
    <property type="entry name" value="Cysteine proteinases"/>
    <property type="match status" value="1"/>
</dbReference>
<comment type="caution">
    <text evidence="3">The sequence shown here is derived from an EMBL/GenBank/DDBJ whole genome shotgun (WGS) entry which is preliminary data.</text>
</comment>
<evidence type="ECO:0000313" key="4">
    <source>
        <dbReference type="Proteomes" id="UP001500622"/>
    </source>
</evidence>
<gene>
    <name evidence="3" type="ORF">GCM10023169_31490</name>
</gene>
<evidence type="ECO:0000313" key="3">
    <source>
        <dbReference type="EMBL" id="GAA4429310.1"/>
    </source>
</evidence>
<comment type="similarity">
    <text evidence="1 2">Belongs to the arylamine N-acetyltransferase family.</text>
</comment>
<dbReference type="InterPro" id="IPR038765">
    <property type="entry name" value="Papain-like_cys_pep_sf"/>
</dbReference>
<dbReference type="Gene3D" id="3.30.2140.10">
    <property type="entry name" value="Arylamine N-acetyltransferase"/>
    <property type="match status" value="1"/>
</dbReference>
<protein>
    <submittedName>
        <fullName evidence="3">Arylamine N-acetyltransferase</fullName>
    </submittedName>
</protein>
<organism evidence="3 4">
    <name type="scientific">Georgenia halophila</name>
    <dbReference type="NCBI Taxonomy" id="620889"/>
    <lineage>
        <taxon>Bacteria</taxon>
        <taxon>Bacillati</taxon>
        <taxon>Actinomycetota</taxon>
        <taxon>Actinomycetes</taxon>
        <taxon>Micrococcales</taxon>
        <taxon>Bogoriellaceae</taxon>
        <taxon>Georgenia</taxon>
    </lineage>
</organism>
<dbReference type="Gene3D" id="2.40.128.150">
    <property type="entry name" value="Cysteine proteinases"/>
    <property type="match status" value="1"/>
</dbReference>
<dbReference type="InterPro" id="IPR001447">
    <property type="entry name" value="Arylamine_N-AcTrfase"/>
</dbReference>
<proteinExistence type="inferred from homology"/>
<dbReference type="EMBL" id="BAABGN010000012">
    <property type="protein sequence ID" value="GAA4429310.1"/>
    <property type="molecule type" value="Genomic_DNA"/>
</dbReference>
<evidence type="ECO:0000256" key="2">
    <source>
        <dbReference type="RuleBase" id="RU003452"/>
    </source>
</evidence>
<dbReference type="Proteomes" id="UP001500622">
    <property type="component" value="Unassembled WGS sequence"/>
</dbReference>
<accession>A0ABP8LGM2</accession>
<evidence type="ECO:0000256" key="1">
    <source>
        <dbReference type="ARBA" id="ARBA00006547"/>
    </source>
</evidence>
<dbReference type="PANTHER" id="PTHR11786:SF0">
    <property type="entry name" value="ARYLAMINE N-ACETYLTRANSFERASE 4-RELATED"/>
    <property type="match status" value="1"/>
</dbReference>
<dbReference type="PANTHER" id="PTHR11786">
    <property type="entry name" value="N-HYDROXYARYLAMINE O-ACETYLTRANSFERASE"/>
    <property type="match status" value="1"/>
</dbReference>